<dbReference type="EMBL" id="JBHRTL010000007">
    <property type="protein sequence ID" value="MFC3155918.1"/>
    <property type="molecule type" value="Genomic_DNA"/>
</dbReference>
<gene>
    <name evidence="3" type="ORF">ACFOEB_11955</name>
</gene>
<dbReference type="Pfam" id="PF01266">
    <property type="entry name" value="DAO"/>
    <property type="match status" value="1"/>
</dbReference>
<dbReference type="InterPro" id="IPR006076">
    <property type="entry name" value="FAD-dep_OxRdtase"/>
</dbReference>
<accession>A0ABV7HSZ5</accession>
<evidence type="ECO:0000313" key="3">
    <source>
        <dbReference type="EMBL" id="MFC3155918.1"/>
    </source>
</evidence>
<dbReference type="Proteomes" id="UP001595548">
    <property type="component" value="Unassembled WGS sequence"/>
</dbReference>
<evidence type="ECO:0000256" key="1">
    <source>
        <dbReference type="ARBA" id="ARBA00023002"/>
    </source>
</evidence>
<protein>
    <submittedName>
        <fullName evidence="3">FAD-dependent oxidoreductase</fullName>
    </submittedName>
</protein>
<sequence length="411" mass="44698">MNNASAPPASNDSFMFDAIIIGGGIAGLWTLDRLRSAGYNVALLTDRPLGEGQTLASQGMIHGGIKYTLSGALNQASETIADMPEYWRQCLQGTGDVDLTHTNCLSDHFYMWSNSTMGKLTGFFASRAVRGRVDKVPASERPALLQNSQFKGSLYRLVDRVLDVPSLLANLAANNQGYIFQLDQIAHRLHKDTANNAYLCLDNNDKPTTVRAKRWIFTAGKGNAELLSALGCQQPAMQLRPLQQLVVRHRHPYPFFGHCLGADKTPRLTISTHPTTSDDTVWYLGGSLAEKGANMSAAELIAAGKKELAELFPWLDFADADFSTLPIARAEPRQKDFARPDNAFAQPAANIANVLVGWPTKLTLAPNLANQILAQLPEPDAAIASNAALNHLAQRLPAPVIAPLPWEAKHD</sequence>
<evidence type="ECO:0000313" key="4">
    <source>
        <dbReference type="Proteomes" id="UP001595548"/>
    </source>
</evidence>
<proteinExistence type="predicted"/>
<name>A0ABV7HSZ5_9GAMM</name>
<keyword evidence="1" id="KW-0560">Oxidoreductase</keyword>
<comment type="caution">
    <text evidence="3">The sequence shown here is derived from an EMBL/GenBank/DDBJ whole genome shotgun (WGS) entry which is preliminary data.</text>
</comment>
<feature type="domain" description="FAD dependent oxidoreductase" evidence="2">
    <location>
        <begin position="17"/>
        <end position="313"/>
    </location>
</feature>
<keyword evidence="4" id="KW-1185">Reference proteome</keyword>
<dbReference type="InterPro" id="IPR036188">
    <property type="entry name" value="FAD/NAD-bd_sf"/>
</dbReference>
<organism evidence="3 4">
    <name type="scientific">Gilvimarinus japonicus</name>
    <dbReference type="NCBI Taxonomy" id="1796469"/>
    <lineage>
        <taxon>Bacteria</taxon>
        <taxon>Pseudomonadati</taxon>
        <taxon>Pseudomonadota</taxon>
        <taxon>Gammaproteobacteria</taxon>
        <taxon>Cellvibrionales</taxon>
        <taxon>Cellvibrionaceae</taxon>
        <taxon>Gilvimarinus</taxon>
    </lineage>
</organism>
<dbReference type="SUPFAM" id="SSF51905">
    <property type="entry name" value="FAD/NAD(P)-binding domain"/>
    <property type="match status" value="1"/>
</dbReference>
<dbReference type="PANTHER" id="PTHR13847">
    <property type="entry name" value="SARCOSINE DEHYDROGENASE-RELATED"/>
    <property type="match status" value="1"/>
</dbReference>
<dbReference type="Gene3D" id="3.30.9.10">
    <property type="entry name" value="D-Amino Acid Oxidase, subunit A, domain 2"/>
    <property type="match status" value="1"/>
</dbReference>
<evidence type="ECO:0000259" key="2">
    <source>
        <dbReference type="Pfam" id="PF01266"/>
    </source>
</evidence>
<dbReference type="PANTHER" id="PTHR13847:SF289">
    <property type="entry name" value="GLYCINE OXIDASE"/>
    <property type="match status" value="1"/>
</dbReference>
<dbReference type="Gene3D" id="3.50.50.60">
    <property type="entry name" value="FAD/NAD(P)-binding domain"/>
    <property type="match status" value="1"/>
</dbReference>
<dbReference type="RefSeq" id="WP_382416914.1">
    <property type="nucleotide sequence ID" value="NZ_AP031500.1"/>
</dbReference>
<reference evidence="4" key="1">
    <citation type="journal article" date="2019" name="Int. J. Syst. Evol. Microbiol.">
        <title>The Global Catalogue of Microorganisms (GCM) 10K type strain sequencing project: providing services to taxonomists for standard genome sequencing and annotation.</title>
        <authorList>
            <consortium name="The Broad Institute Genomics Platform"/>
            <consortium name="The Broad Institute Genome Sequencing Center for Infectious Disease"/>
            <person name="Wu L."/>
            <person name="Ma J."/>
        </authorList>
    </citation>
    <scope>NUCLEOTIDE SEQUENCE [LARGE SCALE GENOMIC DNA]</scope>
    <source>
        <strain evidence="4">KCTC 52141</strain>
    </source>
</reference>